<evidence type="ECO:0000313" key="13">
    <source>
        <dbReference type="EMBL" id="MBM7588745.1"/>
    </source>
</evidence>
<evidence type="ECO:0000256" key="3">
    <source>
        <dbReference type="ARBA" id="ARBA00022694"/>
    </source>
</evidence>
<evidence type="ECO:0000256" key="9">
    <source>
        <dbReference type="RuleBase" id="RU003953"/>
    </source>
</evidence>
<dbReference type="EC" id="3.1.4.-" evidence="13"/>
<evidence type="ECO:0000256" key="1">
    <source>
        <dbReference type="ARBA" id="ARBA00001946"/>
    </source>
</evidence>
<dbReference type="GO" id="GO:0004810">
    <property type="term" value="F:CCA tRNA nucleotidyltransferase activity"/>
    <property type="evidence" value="ECO:0007669"/>
    <property type="project" value="UniProtKB-EC"/>
</dbReference>
<feature type="domain" description="CCA-adding enzyme C-terminal" evidence="12">
    <location>
        <begin position="243"/>
        <end position="400"/>
    </location>
</feature>
<dbReference type="Proteomes" id="UP000717624">
    <property type="component" value="Unassembled WGS sequence"/>
</dbReference>
<keyword evidence="8 9" id="KW-0694">RNA-binding</keyword>
<evidence type="ECO:0000256" key="4">
    <source>
        <dbReference type="ARBA" id="ARBA00022695"/>
    </source>
</evidence>
<dbReference type="Gene3D" id="1.10.3090.10">
    <property type="entry name" value="cca-adding enzyme, domain 2"/>
    <property type="match status" value="1"/>
</dbReference>
<reference evidence="13" key="1">
    <citation type="submission" date="2021-01" db="EMBL/GenBank/DDBJ databases">
        <title>Genomic Encyclopedia of Type Strains, Phase IV (KMG-IV): sequencing the most valuable type-strain genomes for metagenomic binning, comparative biology and taxonomic classification.</title>
        <authorList>
            <person name="Goeker M."/>
        </authorList>
    </citation>
    <scope>NUCLEOTIDE SEQUENCE</scope>
    <source>
        <strain evidence="13">DSM 25523</strain>
    </source>
</reference>
<dbReference type="CDD" id="cd05398">
    <property type="entry name" value="NT_ClassII-CCAase"/>
    <property type="match status" value="1"/>
</dbReference>
<dbReference type="PANTHER" id="PTHR46173">
    <property type="entry name" value="CCA TRNA NUCLEOTIDYLTRANSFERASE 1, MITOCHONDRIAL"/>
    <property type="match status" value="1"/>
</dbReference>
<keyword evidence="5" id="KW-0479">Metal-binding</keyword>
<comment type="cofactor">
    <cofactor evidence="1">
        <name>Mg(2+)</name>
        <dbReference type="ChEBI" id="CHEBI:18420"/>
    </cofactor>
</comment>
<evidence type="ECO:0000256" key="5">
    <source>
        <dbReference type="ARBA" id="ARBA00022723"/>
    </source>
</evidence>
<gene>
    <name evidence="13" type="ORF">JOD01_000331</name>
</gene>
<dbReference type="Gene3D" id="3.30.460.10">
    <property type="entry name" value="Beta Polymerase, domain 2"/>
    <property type="match status" value="1"/>
</dbReference>
<evidence type="ECO:0000259" key="12">
    <source>
        <dbReference type="Pfam" id="PF13735"/>
    </source>
</evidence>
<comment type="similarity">
    <text evidence="9">Belongs to the tRNA nucleotidyltransferase/poly(A) polymerase family.</text>
</comment>
<feature type="domain" description="Poly A polymerase head" evidence="10">
    <location>
        <begin position="20"/>
        <end position="140"/>
    </location>
</feature>
<dbReference type="GO" id="GO:0008033">
    <property type="term" value="P:tRNA processing"/>
    <property type="evidence" value="ECO:0007669"/>
    <property type="project" value="UniProtKB-KW"/>
</dbReference>
<dbReference type="AlphaFoldDB" id="A0A938Y080"/>
<dbReference type="PANTHER" id="PTHR46173:SF1">
    <property type="entry name" value="CCA TRNA NUCLEOTIDYLTRANSFERASE 1, MITOCHONDRIAL"/>
    <property type="match status" value="1"/>
</dbReference>
<evidence type="ECO:0000259" key="10">
    <source>
        <dbReference type="Pfam" id="PF01743"/>
    </source>
</evidence>
<dbReference type="Pfam" id="PF12627">
    <property type="entry name" value="PolyA_pol_RNAbd"/>
    <property type="match status" value="1"/>
</dbReference>
<keyword evidence="2 9" id="KW-0808">Transferase</keyword>
<accession>A0A938Y080</accession>
<keyword evidence="13" id="KW-0378">Hydrolase</keyword>
<dbReference type="NCBIfam" id="NF009814">
    <property type="entry name" value="PRK13299.1"/>
    <property type="match status" value="1"/>
</dbReference>
<evidence type="ECO:0000256" key="8">
    <source>
        <dbReference type="ARBA" id="ARBA00022884"/>
    </source>
</evidence>
<keyword evidence="14" id="KW-1185">Reference proteome</keyword>
<dbReference type="InterPro" id="IPR043519">
    <property type="entry name" value="NT_sf"/>
</dbReference>
<keyword evidence="4 13" id="KW-0548">Nucleotidyltransferase</keyword>
<keyword evidence="7" id="KW-0460">Magnesium</keyword>
<dbReference type="Pfam" id="PF01743">
    <property type="entry name" value="PolyA_pol"/>
    <property type="match status" value="1"/>
</dbReference>
<keyword evidence="6" id="KW-0547">Nucleotide-binding</keyword>
<evidence type="ECO:0000256" key="2">
    <source>
        <dbReference type="ARBA" id="ARBA00022679"/>
    </source>
</evidence>
<evidence type="ECO:0000313" key="14">
    <source>
        <dbReference type="Proteomes" id="UP000717624"/>
    </source>
</evidence>
<evidence type="ECO:0000259" key="11">
    <source>
        <dbReference type="Pfam" id="PF12627"/>
    </source>
</evidence>
<dbReference type="InterPro" id="IPR032828">
    <property type="entry name" value="PolyA_RNA-bd"/>
</dbReference>
<evidence type="ECO:0000256" key="6">
    <source>
        <dbReference type="ARBA" id="ARBA00022741"/>
    </source>
</evidence>
<dbReference type="Gene3D" id="1.10.246.80">
    <property type="match status" value="1"/>
</dbReference>
<dbReference type="GO" id="GO:0000049">
    <property type="term" value="F:tRNA binding"/>
    <property type="evidence" value="ECO:0007669"/>
    <property type="project" value="TreeGrafter"/>
</dbReference>
<keyword evidence="3" id="KW-0819">tRNA processing</keyword>
<dbReference type="GO" id="GO:0000166">
    <property type="term" value="F:nucleotide binding"/>
    <property type="evidence" value="ECO:0007669"/>
    <property type="project" value="UniProtKB-KW"/>
</dbReference>
<dbReference type="EC" id="3.1.3.-" evidence="13"/>
<dbReference type="SUPFAM" id="SSF81301">
    <property type="entry name" value="Nucleotidyltransferase"/>
    <property type="match status" value="1"/>
</dbReference>
<dbReference type="Pfam" id="PF13735">
    <property type="entry name" value="tRNA_NucTran2_2"/>
    <property type="match status" value="1"/>
</dbReference>
<feature type="domain" description="tRNA nucleotidyltransferase/poly(A) polymerase RNA and SrmB- binding" evidence="11">
    <location>
        <begin position="167"/>
        <end position="220"/>
    </location>
</feature>
<dbReference type="InterPro" id="IPR032810">
    <property type="entry name" value="CCA-adding_enz_C"/>
</dbReference>
<dbReference type="EMBL" id="JAFBEB010000001">
    <property type="protein sequence ID" value="MBM7588745.1"/>
    <property type="molecule type" value="Genomic_DNA"/>
</dbReference>
<name>A0A938Y080_9BACL</name>
<dbReference type="InterPro" id="IPR002646">
    <property type="entry name" value="PolA_pol_head_dom"/>
</dbReference>
<dbReference type="SUPFAM" id="SSF81891">
    <property type="entry name" value="Poly A polymerase C-terminal region-like"/>
    <property type="match status" value="1"/>
</dbReference>
<dbReference type="RefSeq" id="WP_204516474.1">
    <property type="nucleotide sequence ID" value="NZ_BAABIN010000009.1"/>
</dbReference>
<comment type="caution">
    <text evidence="13">The sequence shown here is derived from an EMBL/GenBank/DDBJ whole genome shotgun (WGS) entry which is preliminary data.</text>
</comment>
<organism evidence="13 14">
    <name type="scientific">Brevibacillus fulvus</name>
    <dbReference type="NCBI Taxonomy" id="1125967"/>
    <lineage>
        <taxon>Bacteria</taxon>
        <taxon>Bacillati</taxon>
        <taxon>Bacillota</taxon>
        <taxon>Bacilli</taxon>
        <taxon>Bacillales</taxon>
        <taxon>Paenibacillaceae</taxon>
        <taxon>Brevibacillus</taxon>
    </lineage>
</organism>
<protein>
    <submittedName>
        <fullName evidence="13">tRNA nucleotidyltransferase (CCA-adding enzyme)</fullName>
        <ecNumber evidence="13">2.7.7.72</ecNumber>
        <ecNumber evidence="13">3.1.3.-</ecNumber>
        <ecNumber evidence="13">3.1.4.-</ecNumber>
    </submittedName>
</protein>
<proteinExistence type="inferred from homology"/>
<dbReference type="GO" id="GO:0046872">
    <property type="term" value="F:metal ion binding"/>
    <property type="evidence" value="ECO:0007669"/>
    <property type="project" value="UniProtKB-KW"/>
</dbReference>
<dbReference type="InterPro" id="IPR050264">
    <property type="entry name" value="Bact_CCA-adding_enz_type3_sf"/>
</dbReference>
<dbReference type="EC" id="2.7.7.72" evidence="13"/>
<evidence type="ECO:0000256" key="7">
    <source>
        <dbReference type="ARBA" id="ARBA00022842"/>
    </source>
</evidence>
<sequence length="414" mass="47072">MLKEQANQILARLEENGFEAYFVGGCVRDWLLGRPVHDIDICTNAHPRDVMRLFPEHIPTGLQHGTVTVKQGDALFEVTTFRVEGNYRDFRRPDEVQFVSDLTEDLQRRDFTINAIAMDRAGTLFDPFHGLADLRQRIIRAVGEPKQRFAEDALRLLRAARFAAQLGFEIEPLTYEAMKQSADFLPRIAVERMRDELNKLLNGAFPQQGFRIIGETGLLRGYAEWGLPKLFASAETQAWRLVHLTTLPEKWSLLFYAAGSRQRQTAELTHFLRMSNKEQAEIGRLAALLLRVAPEWDRPESVKWAPLLLNVGRQRCLQLASLLMACWHAAQPTDLHTEVDAAYQQLPVKTLQDLTVSGKDLQLHLQKKPGDWIGRVLQALLVQVALHGLANRPETLLAAAKKEVERDAYQTKNT</sequence>
<dbReference type="GO" id="GO:0016787">
    <property type="term" value="F:hydrolase activity"/>
    <property type="evidence" value="ECO:0007669"/>
    <property type="project" value="UniProtKB-KW"/>
</dbReference>